<proteinExistence type="predicted"/>
<gene>
    <name evidence="2" type="ORF">L0Y14_07075</name>
</gene>
<organism evidence="2 3">
    <name type="scientific">Candidatus Endoriftia persephonae</name>
    <dbReference type="NCBI Taxonomy" id="393765"/>
    <lineage>
        <taxon>Bacteria</taxon>
        <taxon>Pseudomonadati</taxon>
        <taxon>Pseudomonadota</taxon>
        <taxon>Gammaproteobacteria</taxon>
        <taxon>Chromatiales</taxon>
        <taxon>Sedimenticolaceae</taxon>
        <taxon>Candidatus Endoriftia</taxon>
    </lineage>
</organism>
<name>A0A9J7A1U9_9GAMM</name>
<dbReference type="KEGG" id="eps:L0Y14_07075"/>
<evidence type="ECO:0000259" key="1">
    <source>
        <dbReference type="PROSITE" id="PS51833"/>
    </source>
</evidence>
<reference evidence="2" key="1">
    <citation type="journal article" date="2022" name="Mol. Ecol. Resour.">
        <title>The complete and closed genome of the facultative generalist Candidatus Endoriftia persephone from deep-sea hydrothermal vents.</title>
        <authorList>
            <person name="de Oliveira A.L."/>
            <person name="Srivastava A."/>
            <person name="Espada-Hinojosa S."/>
            <person name="Bright M."/>
        </authorList>
    </citation>
    <scope>NUCLEOTIDE SEQUENCE</scope>
    <source>
        <strain evidence="2">Tica-EPR-9o50.N</strain>
    </source>
</reference>
<accession>A0A9J7A1U9</accession>
<dbReference type="Pfam" id="PF08668">
    <property type="entry name" value="HDOD"/>
    <property type="match status" value="1"/>
</dbReference>
<evidence type="ECO:0000313" key="2">
    <source>
        <dbReference type="EMBL" id="USF88986.1"/>
    </source>
</evidence>
<dbReference type="Proteomes" id="UP001056649">
    <property type="component" value="Chromosome"/>
</dbReference>
<dbReference type="EMBL" id="CP090569">
    <property type="protein sequence ID" value="USF88986.1"/>
    <property type="molecule type" value="Genomic_DNA"/>
</dbReference>
<protein>
    <submittedName>
        <fullName evidence="2">HDOD domain-containing protein</fullName>
    </submittedName>
</protein>
<keyword evidence="3" id="KW-1185">Reference proteome</keyword>
<evidence type="ECO:0000313" key="3">
    <source>
        <dbReference type="Proteomes" id="UP001056649"/>
    </source>
</evidence>
<dbReference type="InterPro" id="IPR052340">
    <property type="entry name" value="RNase_Y/CdgJ"/>
</dbReference>
<dbReference type="AlphaFoldDB" id="A0A9J7A1U9"/>
<dbReference type="InterPro" id="IPR013976">
    <property type="entry name" value="HDOD"/>
</dbReference>
<sequence>MIDEHAFLTSLFKAIDNHKLTLPTLPEVALRVRDSVEREESTAKSIADIVATDAALSARLLQVANSPLYRGRVAIDNLQMAVARLGTRMVRSLVVSLIMQQIFQPTSEQLDQRFRQAWEESVQVAALSRVLTSNLKHLDREQAMLAGLIHNIGTLPILTMAEHDAKLIDDREELERLIELISAPIGQRILQSWGFPESLIKVPGSYQDLSYDGGELANYVDVVQVARLQTLQGSDHPLAQLDWSKIPSFAKVGIDPEVSVIEIEGVAKDVAEVEVIFLG</sequence>
<dbReference type="SUPFAM" id="SSF109604">
    <property type="entry name" value="HD-domain/PDEase-like"/>
    <property type="match status" value="1"/>
</dbReference>
<dbReference type="PANTHER" id="PTHR33525:SF3">
    <property type="entry name" value="RIBONUCLEASE Y"/>
    <property type="match status" value="1"/>
</dbReference>
<feature type="domain" description="HDOD" evidence="1">
    <location>
        <begin position="22"/>
        <end position="209"/>
    </location>
</feature>
<dbReference type="PROSITE" id="PS51833">
    <property type="entry name" value="HDOD"/>
    <property type="match status" value="1"/>
</dbReference>
<dbReference type="PANTHER" id="PTHR33525">
    <property type="match status" value="1"/>
</dbReference>
<dbReference type="Gene3D" id="1.10.3210.10">
    <property type="entry name" value="Hypothetical protein af1432"/>
    <property type="match status" value="1"/>
</dbReference>
<dbReference type="RefSeq" id="WP_005965292.1">
    <property type="nucleotide sequence ID" value="NZ_CP090569.1"/>
</dbReference>